<keyword evidence="2 3" id="KW-0808">Transferase</keyword>
<gene>
    <name evidence="5" type="ORF">ACFSUC_17170</name>
</gene>
<accession>A0ABW5RE05</accession>
<dbReference type="Proteomes" id="UP001597497">
    <property type="component" value="Unassembled WGS sequence"/>
</dbReference>
<dbReference type="InterPro" id="IPR020841">
    <property type="entry name" value="PKS_Beta-ketoAc_synthase_dom"/>
</dbReference>
<dbReference type="InterPro" id="IPR014030">
    <property type="entry name" value="Ketoacyl_synth_N"/>
</dbReference>
<organism evidence="5 6">
    <name type="scientific">Marinicrinis sediminis</name>
    <dbReference type="NCBI Taxonomy" id="1652465"/>
    <lineage>
        <taxon>Bacteria</taxon>
        <taxon>Bacillati</taxon>
        <taxon>Bacillota</taxon>
        <taxon>Bacilli</taxon>
        <taxon>Bacillales</taxon>
        <taxon>Paenibacillaceae</taxon>
    </lineage>
</organism>
<dbReference type="SUPFAM" id="SSF53901">
    <property type="entry name" value="Thiolase-like"/>
    <property type="match status" value="2"/>
</dbReference>
<evidence type="ECO:0000256" key="2">
    <source>
        <dbReference type="ARBA" id="ARBA00022679"/>
    </source>
</evidence>
<dbReference type="PROSITE" id="PS52004">
    <property type="entry name" value="KS3_2"/>
    <property type="match status" value="1"/>
</dbReference>
<protein>
    <submittedName>
        <fullName evidence="5">Beta-ketoacyl-[acyl-carrier-protein] synthase family protein</fullName>
    </submittedName>
</protein>
<evidence type="ECO:0000256" key="3">
    <source>
        <dbReference type="RuleBase" id="RU003694"/>
    </source>
</evidence>
<feature type="domain" description="Ketosynthase family 3 (KS3)" evidence="4">
    <location>
        <begin position="5"/>
        <end position="397"/>
    </location>
</feature>
<dbReference type="Pfam" id="PF02801">
    <property type="entry name" value="Ketoacyl-synt_C"/>
    <property type="match status" value="1"/>
</dbReference>
<dbReference type="SMART" id="SM00825">
    <property type="entry name" value="PKS_KS"/>
    <property type="match status" value="1"/>
</dbReference>
<keyword evidence="6" id="KW-1185">Reference proteome</keyword>
<sequence length="406" mass="43131">MNYSNAEIVVTGIGVYNTIGIHADSFWEQLLAGKNGLRKIDLFDVSEQRAQTGCQLTELLPSAWFASESETMGRTTRIVLPPIEEALLQAGLDQADCSGGKTGLCIGTTMGEIEPLEKAMRGDPNGQTGGPHAIAEQIATLLALQGPIWTFTNACAAGNFAIARSMDELRSGRADRMIAAGVDAMSWAAFTGFNSLRAMSTDACRPFDVTRKGLILGEGAGVLVMERRESAEARGVTPLAHILGYGMTSDAHHITRPDPKAKGAVRAMREAVAMAGIHPDQIDYVSAHGTGTMANDRMEATALREVFANHPTSVKVSSIKGHIGHTLGAASAIEAVMSVKALQTQMLPPTLHLENLDPACVADSLHMLREPWRGKVSLILSNSYAFGGVNSSIVLSAPQEGGVFHE</sequence>
<dbReference type="PANTHER" id="PTHR11712:SF336">
    <property type="entry name" value="3-OXOACYL-[ACYL-CARRIER-PROTEIN] SYNTHASE, MITOCHONDRIAL"/>
    <property type="match status" value="1"/>
</dbReference>
<dbReference type="InterPro" id="IPR018201">
    <property type="entry name" value="Ketoacyl_synth_AS"/>
</dbReference>
<dbReference type="Gene3D" id="3.40.47.10">
    <property type="match status" value="1"/>
</dbReference>
<name>A0ABW5RE05_9BACL</name>
<dbReference type="InterPro" id="IPR016039">
    <property type="entry name" value="Thiolase-like"/>
</dbReference>
<dbReference type="Pfam" id="PF00109">
    <property type="entry name" value="ketoacyl-synt"/>
    <property type="match status" value="1"/>
</dbReference>
<dbReference type="PROSITE" id="PS00606">
    <property type="entry name" value="KS3_1"/>
    <property type="match status" value="1"/>
</dbReference>
<dbReference type="CDD" id="cd00834">
    <property type="entry name" value="KAS_I_II"/>
    <property type="match status" value="1"/>
</dbReference>
<comment type="similarity">
    <text evidence="1 3">Belongs to the thiolase-like superfamily. Beta-ketoacyl-ACP synthases family.</text>
</comment>
<dbReference type="EMBL" id="JBHUMM010000043">
    <property type="protein sequence ID" value="MFD2673308.1"/>
    <property type="molecule type" value="Genomic_DNA"/>
</dbReference>
<evidence type="ECO:0000256" key="1">
    <source>
        <dbReference type="ARBA" id="ARBA00008467"/>
    </source>
</evidence>
<evidence type="ECO:0000259" key="4">
    <source>
        <dbReference type="PROSITE" id="PS52004"/>
    </source>
</evidence>
<dbReference type="InterPro" id="IPR000794">
    <property type="entry name" value="Beta-ketoacyl_synthase"/>
</dbReference>
<dbReference type="RefSeq" id="WP_379930872.1">
    <property type="nucleotide sequence ID" value="NZ_JBHUMM010000043.1"/>
</dbReference>
<evidence type="ECO:0000313" key="5">
    <source>
        <dbReference type="EMBL" id="MFD2673308.1"/>
    </source>
</evidence>
<proteinExistence type="inferred from homology"/>
<reference evidence="6" key="1">
    <citation type="journal article" date="2019" name="Int. J. Syst. Evol. Microbiol.">
        <title>The Global Catalogue of Microorganisms (GCM) 10K type strain sequencing project: providing services to taxonomists for standard genome sequencing and annotation.</title>
        <authorList>
            <consortium name="The Broad Institute Genomics Platform"/>
            <consortium name="The Broad Institute Genome Sequencing Center for Infectious Disease"/>
            <person name="Wu L."/>
            <person name="Ma J."/>
        </authorList>
    </citation>
    <scope>NUCLEOTIDE SEQUENCE [LARGE SCALE GENOMIC DNA]</scope>
    <source>
        <strain evidence="6">KCTC 33676</strain>
    </source>
</reference>
<evidence type="ECO:0000313" key="6">
    <source>
        <dbReference type="Proteomes" id="UP001597497"/>
    </source>
</evidence>
<dbReference type="PANTHER" id="PTHR11712">
    <property type="entry name" value="POLYKETIDE SYNTHASE-RELATED"/>
    <property type="match status" value="1"/>
</dbReference>
<dbReference type="InterPro" id="IPR014031">
    <property type="entry name" value="Ketoacyl_synth_C"/>
</dbReference>
<comment type="caution">
    <text evidence="5">The sequence shown here is derived from an EMBL/GenBank/DDBJ whole genome shotgun (WGS) entry which is preliminary data.</text>
</comment>